<comment type="similarity">
    <text evidence="2 7 8">Belongs to the dihydrofolate reductase family.</text>
</comment>
<comment type="function">
    <text evidence="7">Key enzyme in folate metabolism. Catalyzes an essential reaction for de novo glycine and purine synthesis, and for DNA precursor synthesis.</text>
</comment>
<dbReference type="PIRSF" id="PIRSF000194">
    <property type="entry name" value="DHFR"/>
    <property type="match status" value="1"/>
</dbReference>
<dbReference type="Gene3D" id="3.40.430.10">
    <property type="entry name" value="Dihydrofolate Reductase, subunit A"/>
    <property type="match status" value="1"/>
</dbReference>
<dbReference type="Pfam" id="PF00186">
    <property type="entry name" value="DHFR_1"/>
    <property type="match status" value="1"/>
</dbReference>
<dbReference type="SUPFAM" id="SSF53597">
    <property type="entry name" value="Dihydrofolate reductase-like"/>
    <property type="match status" value="1"/>
</dbReference>
<organism evidence="10 11">
    <name type="scientific">Evansella alkalicola</name>
    <dbReference type="NCBI Taxonomy" id="745819"/>
    <lineage>
        <taxon>Bacteria</taxon>
        <taxon>Bacillati</taxon>
        <taxon>Bacillota</taxon>
        <taxon>Bacilli</taxon>
        <taxon>Bacillales</taxon>
        <taxon>Bacillaceae</taxon>
        <taxon>Evansella</taxon>
    </lineage>
</organism>
<name>A0ABS6JUA1_9BACI</name>
<reference evidence="10 11" key="1">
    <citation type="submission" date="2021-06" db="EMBL/GenBank/DDBJ databases">
        <title>Bacillus sp. RD4P76, an endophyte from a halophyte.</title>
        <authorList>
            <person name="Sun J.-Q."/>
        </authorList>
    </citation>
    <scope>NUCLEOTIDE SEQUENCE [LARGE SCALE GENOMIC DNA]</scope>
    <source>
        <strain evidence="10 11">JCM 17098</strain>
    </source>
</reference>
<accession>A0ABS6JUA1</accession>
<keyword evidence="5 7" id="KW-0521">NADP</keyword>
<comment type="pathway">
    <text evidence="1 7">Cofactor biosynthesis; tetrahydrofolate biosynthesis; 5,6,7,8-tetrahydrofolate from 7,8-dihydrofolate: step 1/1.</text>
</comment>
<protein>
    <recommendedName>
        <fullName evidence="3 7">Dihydrofolate reductase</fullName>
        <ecNumber evidence="3 7">1.5.1.3</ecNumber>
    </recommendedName>
</protein>
<proteinExistence type="inferred from homology"/>
<evidence type="ECO:0000256" key="7">
    <source>
        <dbReference type="PIRNR" id="PIRNR000194"/>
    </source>
</evidence>
<dbReference type="PROSITE" id="PS00075">
    <property type="entry name" value="DHFR_1"/>
    <property type="match status" value="1"/>
</dbReference>
<evidence type="ECO:0000256" key="2">
    <source>
        <dbReference type="ARBA" id="ARBA00009539"/>
    </source>
</evidence>
<sequence>MISMIWAMSSNRVIGKDGDMPWHLPNDLKYFKKVTSGHPVLMGRTTFDSIGKALPKRRNIVLTRSDDFSAEGVEVIHSLDEVNGLAREEEEFFVIGGATVYEQLMPLAERLYVTEIHESFEGDTFFPAFDMEKWELVSTEEGEMDEKNPYPHTFKVYERKN</sequence>
<dbReference type="CDD" id="cd00209">
    <property type="entry name" value="DHFR"/>
    <property type="match status" value="1"/>
</dbReference>
<gene>
    <name evidence="10" type="ORF">KS407_11945</name>
</gene>
<keyword evidence="11" id="KW-1185">Reference proteome</keyword>
<dbReference type="PANTHER" id="PTHR48069:SF3">
    <property type="entry name" value="DIHYDROFOLATE REDUCTASE"/>
    <property type="match status" value="1"/>
</dbReference>
<keyword evidence="6 7" id="KW-0560">Oxidoreductase</keyword>
<dbReference type="InterPro" id="IPR012259">
    <property type="entry name" value="DHFR"/>
</dbReference>
<evidence type="ECO:0000256" key="6">
    <source>
        <dbReference type="ARBA" id="ARBA00023002"/>
    </source>
</evidence>
<evidence type="ECO:0000256" key="1">
    <source>
        <dbReference type="ARBA" id="ARBA00004903"/>
    </source>
</evidence>
<dbReference type="InterPro" id="IPR024072">
    <property type="entry name" value="DHFR-like_dom_sf"/>
</dbReference>
<dbReference type="PANTHER" id="PTHR48069">
    <property type="entry name" value="DIHYDROFOLATE REDUCTASE"/>
    <property type="match status" value="1"/>
</dbReference>
<evidence type="ECO:0000313" key="11">
    <source>
        <dbReference type="Proteomes" id="UP000790580"/>
    </source>
</evidence>
<dbReference type="RefSeq" id="WP_088076389.1">
    <property type="nucleotide sequence ID" value="NZ_JAHQCR010000050.1"/>
</dbReference>
<dbReference type="PROSITE" id="PS51330">
    <property type="entry name" value="DHFR_2"/>
    <property type="match status" value="1"/>
</dbReference>
<comment type="catalytic activity">
    <reaction evidence="7">
        <text>(6S)-5,6,7,8-tetrahydrofolate + NADP(+) = 7,8-dihydrofolate + NADPH + H(+)</text>
        <dbReference type="Rhea" id="RHEA:15009"/>
        <dbReference type="ChEBI" id="CHEBI:15378"/>
        <dbReference type="ChEBI" id="CHEBI:57451"/>
        <dbReference type="ChEBI" id="CHEBI:57453"/>
        <dbReference type="ChEBI" id="CHEBI:57783"/>
        <dbReference type="ChEBI" id="CHEBI:58349"/>
        <dbReference type="EC" id="1.5.1.3"/>
    </reaction>
</comment>
<dbReference type="Proteomes" id="UP000790580">
    <property type="component" value="Unassembled WGS sequence"/>
</dbReference>
<evidence type="ECO:0000256" key="3">
    <source>
        <dbReference type="ARBA" id="ARBA00012856"/>
    </source>
</evidence>
<comment type="caution">
    <text evidence="10">The sequence shown here is derived from an EMBL/GenBank/DDBJ whole genome shotgun (WGS) entry which is preliminary data.</text>
</comment>
<dbReference type="EC" id="1.5.1.3" evidence="3 7"/>
<feature type="domain" description="DHFR" evidence="9">
    <location>
        <begin position="1"/>
        <end position="159"/>
    </location>
</feature>
<evidence type="ECO:0000256" key="8">
    <source>
        <dbReference type="RuleBase" id="RU004474"/>
    </source>
</evidence>
<dbReference type="EMBL" id="JAHQCR010000050">
    <property type="protein sequence ID" value="MBU9722147.1"/>
    <property type="molecule type" value="Genomic_DNA"/>
</dbReference>
<evidence type="ECO:0000256" key="5">
    <source>
        <dbReference type="ARBA" id="ARBA00022857"/>
    </source>
</evidence>
<keyword evidence="4 7" id="KW-0554">One-carbon metabolism</keyword>
<dbReference type="PRINTS" id="PR00070">
    <property type="entry name" value="DHFR"/>
</dbReference>
<evidence type="ECO:0000259" key="9">
    <source>
        <dbReference type="PROSITE" id="PS51330"/>
    </source>
</evidence>
<dbReference type="InterPro" id="IPR001796">
    <property type="entry name" value="DHFR_dom"/>
</dbReference>
<dbReference type="InterPro" id="IPR017925">
    <property type="entry name" value="DHFR_CS"/>
</dbReference>
<evidence type="ECO:0000313" key="10">
    <source>
        <dbReference type="EMBL" id="MBU9722147.1"/>
    </source>
</evidence>
<evidence type="ECO:0000256" key="4">
    <source>
        <dbReference type="ARBA" id="ARBA00022563"/>
    </source>
</evidence>